<dbReference type="GO" id="GO:0005886">
    <property type="term" value="C:plasma membrane"/>
    <property type="evidence" value="ECO:0007669"/>
    <property type="project" value="UniProtKB-SubCell"/>
</dbReference>
<dbReference type="InterPro" id="IPR050833">
    <property type="entry name" value="Poly_Biosynth_Transport"/>
</dbReference>
<evidence type="ECO:0000256" key="6">
    <source>
        <dbReference type="SAM" id="MobiDB-lite"/>
    </source>
</evidence>
<feature type="transmembrane region" description="Helical" evidence="7">
    <location>
        <begin position="337"/>
        <end position="355"/>
    </location>
</feature>
<dbReference type="InterPro" id="IPR002797">
    <property type="entry name" value="Polysacc_synth"/>
</dbReference>
<name>A0AAX3T4V5_9ACTN</name>
<feature type="transmembrane region" description="Helical" evidence="7">
    <location>
        <begin position="287"/>
        <end position="305"/>
    </location>
</feature>
<organism evidence="8 9">
    <name type="scientific">Gordonia hongkongensis</name>
    <dbReference type="NCBI Taxonomy" id="1701090"/>
    <lineage>
        <taxon>Bacteria</taxon>
        <taxon>Bacillati</taxon>
        <taxon>Actinomycetota</taxon>
        <taxon>Actinomycetes</taxon>
        <taxon>Mycobacteriales</taxon>
        <taxon>Gordoniaceae</taxon>
        <taxon>Gordonia</taxon>
    </lineage>
</organism>
<dbReference type="Proteomes" id="UP001213504">
    <property type="component" value="Chromosome"/>
</dbReference>
<gene>
    <name evidence="8" type="ORF">P9A14_17770</name>
</gene>
<evidence type="ECO:0000313" key="8">
    <source>
        <dbReference type="EMBL" id="WFP23966.1"/>
    </source>
</evidence>
<dbReference type="Pfam" id="PF01943">
    <property type="entry name" value="Polysacc_synt"/>
    <property type="match status" value="1"/>
</dbReference>
<feature type="transmembrane region" description="Helical" evidence="7">
    <location>
        <begin position="116"/>
        <end position="136"/>
    </location>
</feature>
<evidence type="ECO:0000256" key="4">
    <source>
        <dbReference type="ARBA" id="ARBA00022989"/>
    </source>
</evidence>
<dbReference type="EMBL" id="CP121270">
    <property type="protein sequence ID" value="WFP23966.1"/>
    <property type="molecule type" value="Genomic_DNA"/>
</dbReference>
<evidence type="ECO:0000256" key="1">
    <source>
        <dbReference type="ARBA" id="ARBA00004651"/>
    </source>
</evidence>
<feature type="transmembrane region" description="Helical" evidence="7">
    <location>
        <begin position="367"/>
        <end position="395"/>
    </location>
</feature>
<sequence>MSPDVTGPLPSDALVDQQAEAELLARATGAGSAASGPNTTGAGSVASGPNTTGAGSVASGPTTAPAAEPGAYPASDARAATRATIAMLTSRVVIAALGWAGSVLIARTLSPEDWGTYSFVFALLGLTAIFTDLGVGRAVMARLISDDPDDVAKTSSAFIALRVVLGLLGYLIAVAYVIALQYPGDVIRATAIAGLVVVFATPAQALTVIFQSRHRLLLTAIAESLGQVLQLALTIAAVLVAPALLVFVLAPVANEILSLIIKVVGIMRRSSGLRPSRIVEWSRWKPMLSDALPLALGLALTIALQKVDVLLLSLLDSLDAVGIYSIGYKFSDIMDTFILAAIGPVSTLLVAAWPGQSAVLRQRCRSAAVVFAAGGAVAVAAFWPSAGPIIGLLYGDRFVVGADAARLLVLGAALTAFIVLGIFLLAATGRANRYPWIAVGGLALNVVLNLILIPRYSYDGAAFSTVITFALAVVALWVVIGRTLPITGLLPLGALTTLTLLTVAACAIGVWLADSIPWPVVSAGTALIVAGPAVLLTRAVTTPPGRHTKVVR</sequence>
<feature type="transmembrane region" description="Helical" evidence="7">
    <location>
        <begin position="407"/>
        <end position="427"/>
    </location>
</feature>
<feature type="transmembrane region" description="Helical" evidence="7">
    <location>
        <begin position="434"/>
        <end position="454"/>
    </location>
</feature>
<protein>
    <submittedName>
        <fullName evidence="8">Flippase</fullName>
    </submittedName>
</protein>
<feature type="region of interest" description="Disordered" evidence="6">
    <location>
        <begin position="1"/>
        <end position="72"/>
    </location>
</feature>
<feature type="transmembrane region" description="Helical" evidence="7">
    <location>
        <begin position="186"/>
        <end position="209"/>
    </location>
</feature>
<comment type="subcellular location">
    <subcellularLocation>
        <location evidence="1">Cell membrane</location>
        <topology evidence="1">Multi-pass membrane protein</topology>
    </subcellularLocation>
</comment>
<dbReference type="AlphaFoldDB" id="A0AAX3T4V5"/>
<evidence type="ECO:0000256" key="2">
    <source>
        <dbReference type="ARBA" id="ARBA00022475"/>
    </source>
</evidence>
<dbReference type="PANTHER" id="PTHR30250:SF11">
    <property type="entry name" value="O-ANTIGEN TRANSPORTER-RELATED"/>
    <property type="match status" value="1"/>
</dbReference>
<evidence type="ECO:0000256" key="3">
    <source>
        <dbReference type="ARBA" id="ARBA00022692"/>
    </source>
</evidence>
<feature type="transmembrane region" description="Helical" evidence="7">
    <location>
        <begin position="92"/>
        <end position="110"/>
    </location>
</feature>
<evidence type="ECO:0000313" key="9">
    <source>
        <dbReference type="Proteomes" id="UP001213504"/>
    </source>
</evidence>
<evidence type="ECO:0000256" key="5">
    <source>
        <dbReference type="ARBA" id="ARBA00023136"/>
    </source>
</evidence>
<feature type="transmembrane region" description="Helical" evidence="7">
    <location>
        <begin position="518"/>
        <end position="537"/>
    </location>
</feature>
<proteinExistence type="predicted"/>
<feature type="transmembrane region" description="Helical" evidence="7">
    <location>
        <begin position="492"/>
        <end position="512"/>
    </location>
</feature>
<feature type="transmembrane region" description="Helical" evidence="7">
    <location>
        <begin position="157"/>
        <end position="180"/>
    </location>
</feature>
<dbReference type="RefSeq" id="WP_165629727.1">
    <property type="nucleotide sequence ID" value="NZ_CP121270.1"/>
</dbReference>
<evidence type="ECO:0000256" key="7">
    <source>
        <dbReference type="SAM" id="Phobius"/>
    </source>
</evidence>
<feature type="transmembrane region" description="Helical" evidence="7">
    <location>
        <begin position="460"/>
        <end position="480"/>
    </location>
</feature>
<dbReference type="CDD" id="cd13128">
    <property type="entry name" value="MATE_Wzx_like"/>
    <property type="match status" value="1"/>
</dbReference>
<keyword evidence="5 7" id="KW-0472">Membrane</keyword>
<accession>A0AAX3T4V5</accession>
<reference evidence="8" key="1">
    <citation type="submission" date="2023-04" db="EMBL/GenBank/DDBJ databases">
        <title>Complete genome sequence of a phthalic acid esters degrading bacterial strain.</title>
        <authorList>
            <person name="Weng L."/>
            <person name="Jia Y."/>
            <person name="Ren L."/>
        </authorList>
    </citation>
    <scope>NUCLEOTIDE SEQUENCE</scope>
    <source>
        <strain evidence="8">RL-LY01</strain>
    </source>
</reference>
<feature type="compositionally biased region" description="Low complexity" evidence="6">
    <location>
        <begin position="58"/>
        <end position="72"/>
    </location>
</feature>
<keyword evidence="2" id="KW-1003">Cell membrane</keyword>
<dbReference type="PANTHER" id="PTHR30250">
    <property type="entry name" value="PST FAMILY PREDICTED COLANIC ACID TRANSPORTER"/>
    <property type="match status" value="1"/>
</dbReference>
<feature type="compositionally biased region" description="Low complexity" evidence="6">
    <location>
        <begin position="27"/>
        <end position="44"/>
    </location>
</feature>
<keyword evidence="3 7" id="KW-0812">Transmembrane</keyword>
<keyword evidence="4 7" id="KW-1133">Transmembrane helix</keyword>